<dbReference type="RefSeq" id="WP_153802153.1">
    <property type="nucleotide sequence ID" value="NZ_CP045798.1"/>
</dbReference>
<dbReference type="AlphaFoldDB" id="A0A7G6DYJ7"/>
<proteinExistence type="predicted"/>
<keyword evidence="2" id="KW-1185">Reference proteome</keyword>
<name>A0A7G6DYJ7_THEFR</name>
<sequence>MVQDNHKFHFLDMRSIVMVTREERSTYELILANTKQTALVTTEKA</sequence>
<dbReference type="EMBL" id="CP045798">
    <property type="protein sequence ID" value="QNB44901.1"/>
    <property type="molecule type" value="Genomic_DNA"/>
</dbReference>
<dbReference type="KEGG" id="tfr:BR63_00295"/>
<evidence type="ECO:0000313" key="1">
    <source>
        <dbReference type="EMBL" id="QNB44901.1"/>
    </source>
</evidence>
<organism evidence="1 2">
    <name type="scientific">Thermanaerosceptrum fracticalcis</name>
    <dbReference type="NCBI Taxonomy" id="1712410"/>
    <lineage>
        <taxon>Bacteria</taxon>
        <taxon>Bacillati</taxon>
        <taxon>Bacillota</taxon>
        <taxon>Clostridia</taxon>
        <taxon>Eubacteriales</taxon>
        <taxon>Peptococcaceae</taxon>
        <taxon>Thermanaerosceptrum</taxon>
    </lineage>
</organism>
<dbReference type="Proteomes" id="UP000515847">
    <property type="component" value="Chromosome"/>
</dbReference>
<evidence type="ECO:0000313" key="2">
    <source>
        <dbReference type="Proteomes" id="UP000515847"/>
    </source>
</evidence>
<reference evidence="1 2" key="1">
    <citation type="journal article" date="2019" name="Front. Microbiol.">
        <title>Thermoanaerosceptrum fracticalcis gen. nov. sp. nov., a Novel Fumarate-Fermenting Microorganism From a Deep Fractured Carbonate Aquifer of the US Great Basin.</title>
        <authorList>
            <person name="Hamilton-Brehm S.D."/>
            <person name="Stewart L.E."/>
            <person name="Zavarin M."/>
            <person name="Caldwell M."/>
            <person name="Lawson P.A."/>
            <person name="Onstott T.C."/>
            <person name="Grzymski J."/>
            <person name="Neveux I."/>
            <person name="Lollar B.S."/>
            <person name="Russell C.E."/>
            <person name="Moser D.P."/>
        </authorList>
    </citation>
    <scope>NUCLEOTIDE SEQUENCE [LARGE SCALE GENOMIC DNA]</scope>
    <source>
        <strain evidence="1 2">DRI-13</strain>
    </source>
</reference>
<accession>A0A7G6DYJ7</accession>
<gene>
    <name evidence="1" type="ORF">BR63_00295</name>
</gene>
<dbReference type="OrthoDB" id="9809318at2"/>
<protein>
    <submittedName>
        <fullName evidence="1">Uncharacterized protein</fullName>
    </submittedName>
</protein>